<dbReference type="GO" id="GO:0007234">
    <property type="term" value="P:osmosensory signaling via phosphorelay pathway"/>
    <property type="evidence" value="ECO:0007669"/>
    <property type="project" value="TreeGrafter"/>
</dbReference>
<keyword evidence="5" id="KW-0418">Kinase</keyword>
<keyword evidence="7" id="KW-0902">Two-component regulatory system</keyword>
<feature type="transmembrane region" description="Helical" evidence="9">
    <location>
        <begin position="60"/>
        <end position="81"/>
    </location>
</feature>
<evidence type="ECO:0000256" key="5">
    <source>
        <dbReference type="ARBA" id="ARBA00022777"/>
    </source>
</evidence>
<dbReference type="PANTHER" id="PTHR42878">
    <property type="entry name" value="TWO-COMPONENT HISTIDINE KINASE"/>
    <property type="match status" value="1"/>
</dbReference>
<feature type="transmembrane region" description="Helical" evidence="9">
    <location>
        <begin position="165"/>
        <end position="190"/>
    </location>
</feature>
<evidence type="ECO:0000256" key="4">
    <source>
        <dbReference type="ARBA" id="ARBA00022741"/>
    </source>
</evidence>
<evidence type="ECO:0000259" key="10">
    <source>
        <dbReference type="PROSITE" id="PS50109"/>
    </source>
</evidence>
<evidence type="ECO:0000256" key="6">
    <source>
        <dbReference type="ARBA" id="ARBA00022840"/>
    </source>
</evidence>
<dbReference type="InterPro" id="IPR004358">
    <property type="entry name" value="Sig_transdc_His_kin-like_C"/>
</dbReference>
<dbReference type="SMART" id="SM00387">
    <property type="entry name" value="HATPase_c"/>
    <property type="match status" value="1"/>
</dbReference>
<dbReference type="PANTHER" id="PTHR42878:SF7">
    <property type="entry name" value="SENSOR HISTIDINE KINASE GLRK"/>
    <property type="match status" value="1"/>
</dbReference>
<feature type="transmembrane region" description="Helical" evidence="9">
    <location>
        <begin position="210"/>
        <end position="226"/>
    </location>
</feature>
<dbReference type="Pfam" id="PF02518">
    <property type="entry name" value="HATPase_c"/>
    <property type="match status" value="1"/>
</dbReference>
<dbReference type="GO" id="GO:0005524">
    <property type="term" value="F:ATP binding"/>
    <property type="evidence" value="ECO:0007669"/>
    <property type="project" value="UniProtKB-KW"/>
</dbReference>
<keyword evidence="9" id="KW-1133">Transmembrane helix</keyword>
<dbReference type="Gene3D" id="3.30.565.10">
    <property type="entry name" value="Histidine kinase-like ATPase, C-terminal domain"/>
    <property type="match status" value="1"/>
</dbReference>
<keyword evidence="9" id="KW-0472">Membrane</keyword>
<keyword evidence="4" id="KW-0547">Nucleotide-binding</keyword>
<dbReference type="AlphaFoldDB" id="A0A0F9T9A3"/>
<dbReference type="EMBL" id="LAZR01001382">
    <property type="protein sequence ID" value="KKN45541.1"/>
    <property type="molecule type" value="Genomic_DNA"/>
</dbReference>
<sequence length="509" mass="58245">MNSLIFLLFHILLYGLAPLLVVTIFRTFKSTSFFYSYFGFLFVFTQLFAVLYSIKISENLVITGGNIAYSSIILITFFIGIASQDPTVVRNLISIQVIFNFILFFLYQLLVVVLNDPTTINIFDVSSGIFNTTITINIVSSFVFIVEVIIMFYSLEKIKEHIKPLFIVISLYVVVYMGILCLDGFLFPFIVSFFQPEFGTFITGGVQGKLILGVLFSPFILAFMILHKKSLALFIEESFSVRLLIFPKRKKLIEKLQKVEKNLKKTEQRYEEAYNRATFYKDLFTHDISSIIQNISMSFSLLESNRKNQGKINSKKSEGYFNIIISQLSRGKSLISNIRKLAEIDNDEVELKSTNLLEYLSSAINFVKESIPQKHIEIKLETVEKQIVTKANELLADIFENILVNAVKYNDNTVPEISIKISKAEVNEVIYVKLEFSDNGIGVQDFKKEKIFLEGYKELKGEKGMGIGLSLITKIIKLYKGKIWVEDRIKGDYSKGSNFIVLIPDMMQM</sequence>
<dbReference type="InterPro" id="IPR003594">
    <property type="entry name" value="HATPase_dom"/>
</dbReference>
<accession>A0A0F9T9A3</accession>
<feature type="transmembrane region" description="Helical" evidence="9">
    <location>
        <begin position="32"/>
        <end position="54"/>
    </location>
</feature>
<dbReference type="Pfam" id="PF20973">
    <property type="entry name" value="VUPS"/>
    <property type="match status" value="1"/>
</dbReference>
<evidence type="ECO:0000256" key="1">
    <source>
        <dbReference type="ARBA" id="ARBA00000085"/>
    </source>
</evidence>
<dbReference type="PROSITE" id="PS50109">
    <property type="entry name" value="HIS_KIN"/>
    <property type="match status" value="1"/>
</dbReference>
<gene>
    <name evidence="11" type="ORF">LCGC14_0681940</name>
</gene>
<evidence type="ECO:0000256" key="2">
    <source>
        <dbReference type="ARBA" id="ARBA00012438"/>
    </source>
</evidence>
<feature type="transmembrane region" description="Helical" evidence="9">
    <location>
        <begin position="6"/>
        <end position="25"/>
    </location>
</feature>
<evidence type="ECO:0000256" key="8">
    <source>
        <dbReference type="SAM" id="Coils"/>
    </source>
</evidence>
<dbReference type="SUPFAM" id="SSF55874">
    <property type="entry name" value="ATPase domain of HSP90 chaperone/DNA topoisomerase II/histidine kinase"/>
    <property type="match status" value="1"/>
</dbReference>
<dbReference type="EC" id="2.7.13.3" evidence="2"/>
<dbReference type="GO" id="GO:0004673">
    <property type="term" value="F:protein histidine kinase activity"/>
    <property type="evidence" value="ECO:0007669"/>
    <property type="project" value="UniProtKB-EC"/>
</dbReference>
<dbReference type="PRINTS" id="PR00344">
    <property type="entry name" value="BCTRLSENSOR"/>
</dbReference>
<keyword evidence="9" id="KW-0812">Transmembrane</keyword>
<feature type="transmembrane region" description="Helical" evidence="9">
    <location>
        <begin position="93"/>
        <end position="114"/>
    </location>
</feature>
<keyword evidence="6" id="KW-0067">ATP-binding</keyword>
<comment type="caution">
    <text evidence="11">The sequence shown here is derived from an EMBL/GenBank/DDBJ whole genome shotgun (WGS) entry which is preliminary data.</text>
</comment>
<keyword evidence="8" id="KW-0175">Coiled coil</keyword>
<evidence type="ECO:0000313" key="11">
    <source>
        <dbReference type="EMBL" id="KKN45541.1"/>
    </source>
</evidence>
<reference evidence="11" key="1">
    <citation type="journal article" date="2015" name="Nature">
        <title>Complex archaea that bridge the gap between prokaryotes and eukaryotes.</title>
        <authorList>
            <person name="Spang A."/>
            <person name="Saw J.H."/>
            <person name="Jorgensen S.L."/>
            <person name="Zaremba-Niedzwiedzka K."/>
            <person name="Martijn J."/>
            <person name="Lind A.E."/>
            <person name="van Eijk R."/>
            <person name="Schleper C."/>
            <person name="Guy L."/>
            <person name="Ettema T.J."/>
        </authorList>
    </citation>
    <scope>NUCLEOTIDE SEQUENCE</scope>
</reference>
<dbReference type="GO" id="GO:0000156">
    <property type="term" value="F:phosphorelay response regulator activity"/>
    <property type="evidence" value="ECO:0007669"/>
    <property type="project" value="TreeGrafter"/>
</dbReference>
<keyword evidence="3" id="KW-0808">Transferase</keyword>
<protein>
    <recommendedName>
        <fullName evidence="2">histidine kinase</fullName>
        <ecNumber evidence="2">2.7.13.3</ecNumber>
    </recommendedName>
</protein>
<proteinExistence type="predicted"/>
<dbReference type="InterPro" id="IPR048533">
    <property type="entry name" value="VUPS"/>
</dbReference>
<dbReference type="GO" id="GO:0030295">
    <property type="term" value="F:protein kinase activator activity"/>
    <property type="evidence" value="ECO:0007669"/>
    <property type="project" value="TreeGrafter"/>
</dbReference>
<feature type="coiled-coil region" evidence="8">
    <location>
        <begin position="249"/>
        <end position="283"/>
    </location>
</feature>
<dbReference type="InterPro" id="IPR050351">
    <property type="entry name" value="BphY/WalK/GraS-like"/>
</dbReference>
<dbReference type="InterPro" id="IPR005467">
    <property type="entry name" value="His_kinase_dom"/>
</dbReference>
<evidence type="ECO:0000256" key="7">
    <source>
        <dbReference type="ARBA" id="ARBA00023012"/>
    </source>
</evidence>
<organism evidence="11">
    <name type="scientific">marine sediment metagenome</name>
    <dbReference type="NCBI Taxonomy" id="412755"/>
    <lineage>
        <taxon>unclassified sequences</taxon>
        <taxon>metagenomes</taxon>
        <taxon>ecological metagenomes</taxon>
    </lineage>
</organism>
<evidence type="ECO:0000256" key="9">
    <source>
        <dbReference type="SAM" id="Phobius"/>
    </source>
</evidence>
<evidence type="ECO:0000256" key="3">
    <source>
        <dbReference type="ARBA" id="ARBA00022679"/>
    </source>
</evidence>
<comment type="catalytic activity">
    <reaction evidence="1">
        <text>ATP + protein L-histidine = ADP + protein N-phospho-L-histidine.</text>
        <dbReference type="EC" id="2.7.13.3"/>
    </reaction>
</comment>
<dbReference type="InterPro" id="IPR036890">
    <property type="entry name" value="HATPase_C_sf"/>
</dbReference>
<feature type="transmembrane region" description="Helical" evidence="9">
    <location>
        <begin position="134"/>
        <end position="153"/>
    </location>
</feature>
<feature type="domain" description="Histidine kinase" evidence="10">
    <location>
        <begin position="283"/>
        <end position="507"/>
    </location>
</feature>
<name>A0A0F9T9A3_9ZZZZ</name>